<feature type="chain" id="PRO_5038510587" description="DUF6318 domain-containing protein" evidence="2">
    <location>
        <begin position="24"/>
        <end position="200"/>
    </location>
</feature>
<keyword evidence="5" id="KW-1185">Reference proteome</keyword>
<evidence type="ECO:0000256" key="1">
    <source>
        <dbReference type="SAM" id="MobiDB-lite"/>
    </source>
</evidence>
<evidence type="ECO:0000313" key="4">
    <source>
        <dbReference type="EMBL" id="TQJ11124.1"/>
    </source>
</evidence>
<evidence type="ECO:0000259" key="3">
    <source>
        <dbReference type="Pfam" id="PF19843"/>
    </source>
</evidence>
<proteinExistence type="predicted"/>
<feature type="compositionally biased region" description="Low complexity" evidence="1">
    <location>
        <begin position="42"/>
        <end position="64"/>
    </location>
</feature>
<comment type="caution">
    <text evidence="4">The sequence shown here is derived from an EMBL/GenBank/DDBJ whole genome shotgun (WGS) entry which is preliminary data.</text>
</comment>
<protein>
    <recommendedName>
        <fullName evidence="3">DUF6318 domain-containing protein</fullName>
    </recommendedName>
</protein>
<sequence>MTHRNRPTQALLACLATTTLLTACTHGSPEAGHPNTAPPPASSSGPTVSTPETPTPGGTASTPATDPPTAPPTRPQAATGSSLAAGEAFIGYYVDLMNYSYTTGDPAALLAASDKGCEGCKGIADYVRKVNAKNGGLQGDYKDHLVDVKEIYRGETGRLGGSAALKGGKYVERSTPGASPVAQQGSGGNWVMFEMQINES</sequence>
<evidence type="ECO:0000256" key="2">
    <source>
        <dbReference type="SAM" id="SignalP"/>
    </source>
</evidence>
<dbReference type="AlphaFoldDB" id="A0A542E729"/>
<feature type="domain" description="DUF6318" evidence="3">
    <location>
        <begin position="58"/>
        <end position="134"/>
    </location>
</feature>
<dbReference type="RefSeq" id="WP_238332300.1">
    <property type="nucleotide sequence ID" value="NZ_BAAAKA010000025.1"/>
</dbReference>
<gene>
    <name evidence="4" type="ORF">FB475_4032</name>
</gene>
<dbReference type="Pfam" id="PF19843">
    <property type="entry name" value="DUF6318"/>
    <property type="match status" value="1"/>
</dbReference>
<accession>A0A542E729</accession>
<feature type="compositionally biased region" description="Pro residues" evidence="1">
    <location>
        <begin position="65"/>
        <end position="74"/>
    </location>
</feature>
<keyword evidence="2" id="KW-0732">Signal</keyword>
<dbReference type="PROSITE" id="PS51257">
    <property type="entry name" value="PROKAR_LIPOPROTEIN"/>
    <property type="match status" value="1"/>
</dbReference>
<dbReference type="EMBL" id="VFMM01000002">
    <property type="protein sequence ID" value="TQJ11124.1"/>
    <property type="molecule type" value="Genomic_DNA"/>
</dbReference>
<organism evidence="4 5">
    <name type="scientific">Kribbella jejuensis</name>
    <dbReference type="NCBI Taxonomy" id="236068"/>
    <lineage>
        <taxon>Bacteria</taxon>
        <taxon>Bacillati</taxon>
        <taxon>Actinomycetota</taxon>
        <taxon>Actinomycetes</taxon>
        <taxon>Propionibacteriales</taxon>
        <taxon>Kribbellaceae</taxon>
        <taxon>Kribbella</taxon>
    </lineage>
</organism>
<feature type="signal peptide" evidence="2">
    <location>
        <begin position="1"/>
        <end position="23"/>
    </location>
</feature>
<dbReference type="Proteomes" id="UP000316298">
    <property type="component" value="Unassembled WGS sequence"/>
</dbReference>
<dbReference type="InterPro" id="IPR046281">
    <property type="entry name" value="DUF6318"/>
</dbReference>
<feature type="region of interest" description="Disordered" evidence="1">
    <location>
        <begin position="25"/>
        <end position="81"/>
    </location>
</feature>
<evidence type="ECO:0000313" key="5">
    <source>
        <dbReference type="Proteomes" id="UP000316298"/>
    </source>
</evidence>
<name>A0A542E729_9ACTN</name>
<reference evidence="4 5" key="1">
    <citation type="submission" date="2019-06" db="EMBL/GenBank/DDBJ databases">
        <title>Sequencing the genomes of 1000 actinobacteria strains.</title>
        <authorList>
            <person name="Klenk H.-P."/>
        </authorList>
    </citation>
    <scope>NUCLEOTIDE SEQUENCE [LARGE SCALE GENOMIC DNA]</scope>
    <source>
        <strain evidence="4 5">DSM 17305</strain>
    </source>
</reference>